<keyword evidence="2 7" id="KW-0812">Transmembrane</keyword>
<feature type="transmembrane region" description="Helical" evidence="7">
    <location>
        <begin position="788"/>
        <end position="807"/>
    </location>
</feature>
<evidence type="ECO:0000256" key="6">
    <source>
        <dbReference type="SAM" id="MobiDB-lite"/>
    </source>
</evidence>
<dbReference type="InterPro" id="IPR001757">
    <property type="entry name" value="P_typ_ATPase"/>
</dbReference>
<dbReference type="Gene3D" id="3.40.50.1000">
    <property type="entry name" value="HAD superfamily/HAD-like"/>
    <property type="match status" value="1"/>
</dbReference>
<dbReference type="InterPro" id="IPR023214">
    <property type="entry name" value="HAD_sf"/>
</dbReference>
<evidence type="ECO:0000256" key="5">
    <source>
        <dbReference type="ARBA" id="ARBA00023136"/>
    </source>
</evidence>
<dbReference type="EMBL" id="PRKW01000002">
    <property type="protein sequence ID" value="PPB50016.1"/>
    <property type="molecule type" value="Genomic_DNA"/>
</dbReference>
<feature type="transmembrane region" description="Helical" evidence="7">
    <location>
        <begin position="756"/>
        <end position="776"/>
    </location>
</feature>
<evidence type="ECO:0000313" key="9">
    <source>
        <dbReference type="EMBL" id="PPB50016.1"/>
    </source>
</evidence>
<feature type="domain" description="P-type ATPase A" evidence="8">
    <location>
        <begin position="117"/>
        <end position="215"/>
    </location>
</feature>
<dbReference type="Pfam" id="PF00122">
    <property type="entry name" value="E1-E2_ATPase"/>
    <property type="match status" value="1"/>
</dbReference>
<evidence type="ECO:0000256" key="1">
    <source>
        <dbReference type="ARBA" id="ARBA00004651"/>
    </source>
</evidence>
<evidence type="ECO:0000256" key="7">
    <source>
        <dbReference type="SAM" id="Phobius"/>
    </source>
</evidence>
<feature type="transmembrane region" description="Helical" evidence="7">
    <location>
        <begin position="640"/>
        <end position="658"/>
    </location>
</feature>
<dbReference type="PRINTS" id="PR00119">
    <property type="entry name" value="CATATPASE"/>
</dbReference>
<dbReference type="SUPFAM" id="SSF56784">
    <property type="entry name" value="HAD-like"/>
    <property type="match status" value="1"/>
</dbReference>
<dbReference type="SFLD" id="SFLDS00003">
    <property type="entry name" value="Haloacid_Dehalogenase"/>
    <property type="match status" value="1"/>
</dbReference>
<keyword evidence="5 7" id="KW-0472">Membrane</keyword>
<evidence type="ECO:0000256" key="2">
    <source>
        <dbReference type="ARBA" id="ARBA00022692"/>
    </source>
</evidence>
<dbReference type="SUPFAM" id="SSF81653">
    <property type="entry name" value="Calcium ATPase, transduction domain A"/>
    <property type="match status" value="1"/>
</dbReference>
<comment type="caution">
    <text evidence="9">The sequence shown here is derived from an EMBL/GenBank/DDBJ whole genome shotgun (WGS) entry which is preliminary data.</text>
</comment>
<dbReference type="GO" id="GO:0005886">
    <property type="term" value="C:plasma membrane"/>
    <property type="evidence" value="ECO:0007669"/>
    <property type="project" value="UniProtKB-SubCell"/>
</dbReference>
<feature type="transmembrane region" description="Helical" evidence="7">
    <location>
        <begin position="62"/>
        <end position="80"/>
    </location>
</feature>
<name>A0A2S5IZJ1_9MICC</name>
<dbReference type="InterPro" id="IPR018303">
    <property type="entry name" value="ATPase_P-typ_P_site"/>
</dbReference>
<dbReference type="PROSITE" id="PS00154">
    <property type="entry name" value="ATPASE_E1_E2"/>
    <property type="match status" value="1"/>
</dbReference>
<accession>A0A2S5IZJ1</accession>
<dbReference type="Pfam" id="PF00702">
    <property type="entry name" value="Hydrolase"/>
    <property type="match status" value="1"/>
</dbReference>
<feature type="transmembrane region" description="Helical" evidence="7">
    <location>
        <begin position="273"/>
        <end position="297"/>
    </location>
</feature>
<keyword evidence="3" id="KW-1278">Translocase</keyword>
<feature type="transmembrane region" description="Helical" evidence="7">
    <location>
        <begin position="729"/>
        <end position="749"/>
    </location>
</feature>
<dbReference type="SUPFAM" id="SSF81665">
    <property type="entry name" value="Calcium ATPase, transmembrane domain M"/>
    <property type="match status" value="1"/>
</dbReference>
<dbReference type="InterPro" id="IPR044492">
    <property type="entry name" value="P_typ_ATPase_HD_dom"/>
</dbReference>
<organism evidence="9 10">
    <name type="scientific">Arthrobacter pityocampae</name>
    <dbReference type="NCBI Taxonomy" id="547334"/>
    <lineage>
        <taxon>Bacteria</taxon>
        <taxon>Bacillati</taxon>
        <taxon>Actinomycetota</taxon>
        <taxon>Actinomycetes</taxon>
        <taxon>Micrococcales</taxon>
        <taxon>Micrococcaceae</taxon>
        <taxon>Arthrobacter</taxon>
    </lineage>
</organism>
<dbReference type="GO" id="GO:0005524">
    <property type="term" value="F:ATP binding"/>
    <property type="evidence" value="ECO:0007669"/>
    <property type="project" value="InterPro"/>
</dbReference>
<dbReference type="Gene3D" id="1.20.1110.10">
    <property type="entry name" value="Calcium-transporting ATPase, transmembrane domain"/>
    <property type="match status" value="1"/>
</dbReference>
<evidence type="ECO:0000256" key="3">
    <source>
        <dbReference type="ARBA" id="ARBA00022967"/>
    </source>
</evidence>
<proteinExistence type="predicted"/>
<dbReference type="OrthoDB" id="9814270at2"/>
<feature type="transmembrane region" description="Helical" evidence="7">
    <location>
        <begin position="696"/>
        <end position="717"/>
    </location>
</feature>
<dbReference type="InterPro" id="IPR036412">
    <property type="entry name" value="HAD-like_sf"/>
</dbReference>
<dbReference type="Gene3D" id="2.70.150.10">
    <property type="entry name" value="Calcium-transporting ATPase, cytoplasmic transduction domain A"/>
    <property type="match status" value="1"/>
</dbReference>
<gene>
    <name evidence="9" type="ORF">C4K88_04870</name>
</gene>
<evidence type="ECO:0000256" key="4">
    <source>
        <dbReference type="ARBA" id="ARBA00022989"/>
    </source>
</evidence>
<dbReference type="InterPro" id="IPR059000">
    <property type="entry name" value="ATPase_P-type_domA"/>
</dbReference>
<dbReference type="Proteomes" id="UP000239297">
    <property type="component" value="Unassembled WGS sequence"/>
</dbReference>
<protein>
    <submittedName>
        <fullName evidence="9">ATPase</fullName>
    </submittedName>
</protein>
<dbReference type="NCBIfam" id="TIGR01494">
    <property type="entry name" value="ATPase_P-type"/>
    <property type="match status" value="2"/>
</dbReference>
<evidence type="ECO:0000259" key="8">
    <source>
        <dbReference type="Pfam" id="PF00122"/>
    </source>
</evidence>
<sequence length="813" mass="83944">MAADRTRRAPASRAGREGRPPTASAGPGLSAAEVRDRTESGLANTGPDSTGRSLAGILRTNVLTLFNVVVGACFLALVLLGAWQDALFGFFIVANTLIGVVQEYTAKRALVRLAVLEAPRAFVRRDGVDVGCAVEAVVLDDLLVLRPGEQVPADAVLVEGRGLEIDESLLTGEAVPVAVTVGRALMSGSTIVAGTGFARVTGVGAASYAARITSEARRFSLVDSELRRSIGRVIRWISLGLVPLSVLVVNGQMQAAGGWPAALSSGAWREATITAVASINAMVPAGLVFMTSVALAVGAARLARQRVLIHELAAVEGLARVDVLCIDKTGTLTEGSFALDRLEAVDGAPAGWQQALAWFAADPAANTTALAIGAGVPAVRSGSAPPEATVAFSSRHRWSGAQFAGGGLHGSWVLGGADVVLGADGRESGVVAEAAAVAASGSRTLILAHSRRPLPRTGGRTAPALPADLRPVAMAVLRERVRPDAAETIRYFGEEGVRVIVISGDDPGTVLAVAREVRLPGASSGVDARSLPEDPAALAGVLRTGNVFGRVSPDQKKAMVLALQSLGHTVAMTGDGINDALALKHADLGIAMGSGAPATRAVANLVLLDGGFARLPGIVAEGRQVIANVERLAKLFLSKTVYAVLLALVFAVLLWPFPFLPRQLAVVDGLTIGLPALVLGLLPNTRRYRPGLLRRVGRWCVPSGIVVALAVFGVVAYARGPAGASTTQIQTAAVITLTLSALWVLVVIARPFTRTTAGIVVAAYAGLPLLLALPAARAFLQLEVPPPQLVLVALAVSLAASVVLELVHRRIRS</sequence>
<dbReference type="PANTHER" id="PTHR42861">
    <property type="entry name" value="CALCIUM-TRANSPORTING ATPASE"/>
    <property type="match status" value="1"/>
</dbReference>
<keyword evidence="4 7" id="KW-1133">Transmembrane helix</keyword>
<comment type="subcellular location">
    <subcellularLocation>
        <location evidence="1">Cell membrane</location>
        <topology evidence="1">Multi-pass membrane protein</topology>
    </subcellularLocation>
</comment>
<evidence type="ECO:0000313" key="10">
    <source>
        <dbReference type="Proteomes" id="UP000239297"/>
    </source>
</evidence>
<dbReference type="PRINTS" id="PR00120">
    <property type="entry name" value="HATPASE"/>
</dbReference>
<keyword evidence="10" id="KW-1185">Reference proteome</keyword>
<dbReference type="RefSeq" id="WP_104120509.1">
    <property type="nucleotide sequence ID" value="NZ_PRKW01000002.1"/>
</dbReference>
<dbReference type="InterPro" id="IPR023299">
    <property type="entry name" value="ATPase_P-typ_cyto_dom_N"/>
</dbReference>
<dbReference type="SFLD" id="SFLDG00002">
    <property type="entry name" value="C1.7:_P-type_atpase_like"/>
    <property type="match status" value="1"/>
</dbReference>
<dbReference type="InterPro" id="IPR023298">
    <property type="entry name" value="ATPase_P-typ_TM_dom_sf"/>
</dbReference>
<reference evidence="9 10" key="1">
    <citation type="journal article" date="2014" name="Int. J. Syst. Evol. Microbiol.">
        <title>Arthrobacter pityocampae sp. nov., isolated from Thaumetopoea pityocampa (Lep., Thaumetopoeidae).</title>
        <authorList>
            <person name="Ince I.A."/>
            <person name="Demirbag Z."/>
            <person name="Kati H."/>
        </authorList>
    </citation>
    <scope>NUCLEOTIDE SEQUENCE [LARGE SCALE GENOMIC DNA]</scope>
    <source>
        <strain evidence="9 10">Tp2</strain>
    </source>
</reference>
<dbReference type="AlphaFoldDB" id="A0A2S5IZJ1"/>
<feature type="transmembrane region" description="Helical" evidence="7">
    <location>
        <begin position="233"/>
        <end position="253"/>
    </location>
</feature>
<feature type="transmembrane region" description="Helical" evidence="7">
    <location>
        <begin position="664"/>
        <end position="684"/>
    </location>
</feature>
<dbReference type="Gene3D" id="3.40.1110.10">
    <property type="entry name" value="Calcium-transporting ATPase, cytoplasmic domain N"/>
    <property type="match status" value="1"/>
</dbReference>
<dbReference type="SFLD" id="SFLDF00027">
    <property type="entry name" value="p-type_atpase"/>
    <property type="match status" value="1"/>
</dbReference>
<dbReference type="InterPro" id="IPR008250">
    <property type="entry name" value="ATPase_P-typ_transduc_dom_A_sf"/>
</dbReference>
<dbReference type="GO" id="GO:0016887">
    <property type="term" value="F:ATP hydrolysis activity"/>
    <property type="evidence" value="ECO:0007669"/>
    <property type="project" value="InterPro"/>
</dbReference>
<feature type="region of interest" description="Disordered" evidence="6">
    <location>
        <begin position="1"/>
        <end position="48"/>
    </location>
</feature>